<keyword evidence="3" id="KW-1185">Reference proteome</keyword>
<keyword evidence="1" id="KW-1133">Transmembrane helix</keyword>
<evidence type="ECO:0000313" key="3">
    <source>
        <dbReference type="Proteomes" id="UP000250266"/>
    </source>
</evidence>
<evidence type="ECO:0000313" key="2">
    <source>
        <dbReference type="EMBL" id="OCK77347.1"/>
    </source>
</evidence>
<keyword evidence="1" id="KW-0472">Membrane</keyword>
<reference evidence="2 3" key="1">
    <citation type="journal article" date="2016" name="Nat. Commun.">
        <title>Ectomycorrhizal ecology is imprinted in the genome of the dominant symbiotic fungus Cenococcum geophilum.</title>
        <authorList>
            <consortium name="DOE Joint Genome Institute"/>
            <person name="Peter M."/>
            <person name="Kohler A."/>
            <person name="Ohm R.A."/>
            <person name="Kuo A."/>
            <person name="Krutzmann J."/>
            <person name="Morin E."/>
            <person name="Arend M."/>
            <person name="Barry K.W."/>
            <person name="Binder M."/>
            <person name="Choi C."/>
            <person name="Clum A."/>
            <person name="Copeland A."/>
            <person name="Grisel N."/>
            <person name="Haridas S."/>
            <person name="Kipfer T."/>
            <person name="LaButti K."/>
            <person name="Lindquist E."/>
            <person name="Lipzen A."/>
            <person name="Maire R."/>
            <person name="Meier B."/>
            <person name="Mihaltcheva S."/>
            <person name="Molinier V."/>
            <person name="Murat C."/>
            <person name="Poggeler S."/>
            <person name="Quandt C.A."/>
            <person name="Sperisen C."/>
            <person name="Tritt A."/>
            <person name="Tisserant E."/>
            <person name="Crous P.W."/>
            <person name="Henrissat B."/>
            <person name="Nehls U."/>
            <person name="Egli S."/>
            <person name="Spatafora J.W."/>
            <person name="Grigoriev I.V."/>
            <person name="Martin F.M."/>
        </authorList>
    </citation>
    <scope>NUCLEOTIDE SEQUENCE [LARGE SCALE GENOMIC DNA]</scope>
    <source>
        <strain evidence="2 3">CBS 459.81</strain>
    </source>
</reference>
<organism evidence="2 3">
    <name type="scientific">Lepidopterella palustris CBS 459.81</name>
    <dbReference type="NCBI Taxonomy" id="1314670"/>
    <lineage>
        <taxon>Eukaryota</taxon>
        <taxon>Fungi</taxon>
        <taxon>Dikarya</taxon>
        <taxon>Ascomycota</taxon>
        <taxon>Pezizomycotina</taxon>
        <taxon>Dothideomycetes</taxon>
        <taxon>Pleosporomycetidae</taxon>
        <taxon>Mytilinidiales</taxon>
        <taxon>Argynnaceae</taxon>
        <taxon>Lepidopterella</taxon>
    </lineage>
</organism>
<sequence length="69" mass="7919">MRYRQGPKIAREILDWGDVAEGGEADGDIEDVERVETFLFKTVFIFMGMSLYFMSPDGMPLQLVRRTGE</sequence>
<dbReference type="EMBL" id="KV745134">
    <property type="protein sequence ID" value="OCK77347.1"/>
    <property type="molecule type" value="Genomic_DNA"/>
</dbReference>
<name>A0A8E2E4P9_9PEZI</name>
<dbReference type="Proteomes" id="UP000250266">
    <property type="component" value="Unassembled WGS sequence"/>
</dbReference>
<protein>
    <submittedName>
        <fullName evidence="2">Uncharacterized protein</fullName>
    </submittedName>
</protein>
<feature type="transmembrane region" description="Helical" evidence="1">
    <location>
        <begin position="38"/>
        <end position="55"/>
    </location>
</feature>
<evidence type="ECO:0000256" key="1">
    <source>
        <dbReference type="SAM" id="Phobius"/>
    </source>
</evidence>
<accession>A0A8E2E4P9</accession>
<gene>
    <name evidence="2" type="ORF">K432DRAFT_384752</name>
</gene>
<dbReference type="AlphaFoldDB" id="A0A8E2E4P9"/>
<proteinExistence type="predicted"/>
<keyword evidence="1" id="KW-0812">Transmembrane</keyword>